<protein>
    <submittedName>
        <fullName evidence="1">Uncharacterized protein</fullName>
    </submittedName>
</protein>
<dbReference type="AlphaFoldDB" id="A0A061RW05"/>
<sequence>PAPTSVFCTITLAIILENALGPMTIRPHLSS</sequence>
<accession>A0A061RW05</accession>
<evidence type="ECO:0000313" key="1">
    <source>
        <dbReference type="EMBL" id="JAC74746.1"/>
    </source>
</evidence>
<gene>
    <name evidence="1" type="ORF">TSPGSL018_25114</name>
</gene>
<name>A0A061RW05_9CHLO</name>
<dbReference type="EMBL" id="GBEZ01010995">
    <property type="protein sequence ID" value="JAC74746.1"/>
    <property type="molecule type" value="Transcribed_RNA"/>
</dbReference>
<feature type="non-terminal residue" evidence="1">
    <location>
        <position position="1"/>
    </location>
</feature>
<reference evidence="1" key="1">
    <citation type="submission" date="2014-05" db="EMBL/GenBank/DDBJ databases">
        <title>The transcriptome of the halophilic microalga Tetraselmis sp. GSL018 isolated from the Great Salt Lake, Utah.</title>
        <authorList>
            <person name="Jinkerson R.E."/>
            <person name="D'Adamo S."/>
            <person name="Posewitz M.C."/>
        </authorList>
    </citation>
    <scope>NUCLEOTIDE SEQUENCE</scope>
    <source>
        <strain evidence="1">GSL018</strain>
    </source>
</reference>
<proteinExistence type="predicted"/>
<organism evidence="1">
    <name type="scientific">Tetraselmis sp. GSL018</name>
    <dbReference type="NCBI Taxonomy" id="582737"/>
    <lineage>
        <taxon>Eukaryota</taxon>
        <taxon>Viridiplantae</taxon>
        <taxon>Chlorophyta</taxon>
        <taxon>core chlorophytes</taxon>
        <taxon>Chlorodendrophyceae</taxon>
        <taxon>Chlorodendrales</taxon>
        <taxon>Chlorodendraceae</taxon>
        <taxon>Tetraselmis</taxon>
    </lineage>
</organism>